<proteinExistence type="predicted"/>
<feature type="compositionally biased region" description="Basic and acidic residues" evidence="1">
    <location>
        <begin position="126"/>
        <end position="138"/>
    </location>
</feature>
<evidence type="ECO:0008006" key="4">
    <source>
        <dbReference type="Google" id="ProtNLM"/>
    </source>
</evidence>
<feature type="region of interest" description="Disordered" evidence="1">
    <location>
        <begin position="104"/>
        <end position="140"/>
    </location>
</feature>
<protein>
    <recommendedName>
        <fullName evidence="4">NADH dehydrogenase [ubiquinone] 1 alpha subcomplex assembly factor 3</fullName>
    </recommendedName>
</protein>
<keyword evidence="3" id="KW-1185">Reference proteome</keyword>
<dbReference type="Proteomes" id="UP000016931">
    <property type="component" value="Unassembled WGS sequence"/>
</dbReference>
<dbReference type="Pfam" id="PF04430">
    <property type="entry name" value="DUF498"/>
    <property type="match status" value="1"/>
</dbReference>
<name>M3D9L5_SPHMS</name>
<reference evidence="2 3" key="1">
    <citation type="journal article" date="2012" name="PLoS Pathog.">
        <title>Diverse lifestyles and strategies of plant pathogenesis encoded in the genomes of eighteen Dothideomycetes fungi.</title>
        <authorList>
            <person name="Ohm R.A."/>
            <person name="Feau N."/>
            <person name="Henrissat B."/>
            <person name="Schoch C.L."/>
            <person name="Horwitz B.A."/>
            <person name="Barry K.W."/>
            <person name="Condon B.J."/>
            <person name="Copeland A.C."/>
            <person name="Dhillon B."/>
            <person name="Glaser F."/>
            <person name="Hesse C.N."/>
            <person name="Kosti I."/>
            <person name="LaButti K."/>
            <person name="Lindquist E.A."/>
            <person name="Lucas S."/>
            <person name="Salamov A.A."/>
            <person name="Bradshaw R.E."/>
            <person name="Ciuffetti L."/>
            <person name="Hamelin R.C."/>
            <person name="Kema G.H.J."/>
            <person name="Lawrence C."/>
            <person name="Scott J.A."/>
            <person name="Spatafora J.W."/>
            <person name="Turgeon B.G."/>
            <person name="de Wit P.J.G.M."/>
            <person name="Zhong S."/>
            <person name="Goodwin S.B."/>
            <person name="Grigoriev I.V."/>
        </authorList>
    </citation>
    <scope>NUCLEOTIDE SEQUENCE [LARGE SCALE GENOMIC DNA]</scope>
    <source>
        <strain evidence="2 3">SO2202</strain>
    </source>
</reference>
<dbReference type="InterPro" id="IPR007523">
    <property type="entry name" value="NDUFAF3/AAMDC"/>
</dbReference>
<dbReference type="PANTHER" id="PTHR21192">
    <property type="entry name" value="NUCLEAR PROTEIN E3-3"/>
    <property type="match status" value="1"/>
</dbReference>
<dbReference type="eggNOG" id="KOG3363">
    <property type="taxonomic scope" value="Eukaryota"/>
</dbReference>
<dbReference type="SUPFAM" id="SSF64076">
    <property type="entry name" value="MTH938-like"/>
    <property type="match status" value="1"/>
</dbReference>
<sequence>MAQNLLTSSAFASLPCTRKFAVESSARFGSFVGPSTRPCSAQHHRRIPAQRRATGPTTAEPRDSTAAVTWASKKAWASATAVARPTLHGRSGFSARGNVAAHALQTRSMHSTAHRSALSVKSHPSKNRDRGPESKEDTQTDFGAMNMLGNMVPPSTAVDACLDDGFALDSGLKVTEAGVLLVGGEAFKWRPWIREGEGNHSVGGRGAGKVKNAKGMFEVDKSVWGVLDLVWPKPDLLILGTGEKIVPVSPQTRRDIAALGIRIEVQDTRNAAAQFNMLATERGTQQVAAALVPIGWRE</sequence>
<evidence type="ECO:0000313" key="2">
    <source>
        <dbReference type="EMBL" id="EMF14800.1"/>
    </source>
</evidence>
<dbReference type="InterPro" id="IPR036748">
    <property type="entry name" value="MTH938-like_sf"/>
</dbReference>
<accession>M3D9L5</accession>
<dbReference type="GeneID" id="27902037"/>
<evidence type="ECO:0000313" key="3">
    <source>
        <dbReference type="Proteomes" id="UP000016931"/>
    </source>
</evidence>
<feature type="region of interest" description="Disordered" evidence="1">
    <location>
        <begin position="35"/>
        <end position="64"/>
    </location>
</feature>
<dbReference type="HOGENOM" id="CLU_074390_0_0_1"/>
<dbReference type="STRING" id="692275.M3D9L5"/>
<dbReference type="OrthoDB" id="20681at2759"/>
<dbReference type="PANTHER" id="PTHR21192:SF2">
    <property type="entry name" value="NADH DEHYDROGENASE [UBIQUINONE] 1 ALPHA SUBCOMPLEX ASSEMBLY FACTOR 3"/>
    <property type="match status" value="1"/>
</dbReference>
<gene>
    <name evidence="2" type="ORF">SEPMUDRAFT_148401</name>
</gene>
<organism evidence="2 3">
    <name type="scientific">Sphaerulina musiva (strain SO2202)</name>
    <name type="common">Poplar stem canker fungus</name>
    <name type="synonym">Septoria musiva</name>
    <dbReference type="NCBI Taxonomy" id="692275"/>
    <lineage>
        <taxon>Eukaryota</taxon>
        <taxon>Fungi</taxon>
        <taxon>Dikarya</taxon>
        <taxon>Ascomycota</taxon>
        <taxon>Pezizomycotina</taxon>
        <taxon>Dothideomycetes</taxon>
        <taxon>Dothideomycetidae</taxon>
        <taxon>Mycosphaerellales</taxon>
        <taxon>Mycosphaerellaceae</taxon>
        <taxon>Sphaerulina</taxon>
    </lineage>
</organism>
<dbReference type="EMBL" id="KB456262">
    <property type="protein sequence ID" value="EMF14800.1"/>
    <property type="molecule type" value="Genomic_DNA"/>
</dbReference>
<dbReference type="AlphaFoldDB" id="M3D9L5"/>
<dbReference type="GO" id="GO:0032981">
    <property type="term" value="P:mitochondrial respiratory chain complex I assembly"/>
    <property type="evidence" value="ECO:0007669"/>
    <property type="project" value="TreeGrafter"/>
</dbReference>
<dbReference type="GO" id="GO:0005743">
    <property type="term" value="C:mitochondrial inner membrane"/>
    <property type="evidence" value="ECO:0007669"/>
    <property type="project" value="TreeGrafter"/>
</dbReference>
<dbReference type="Gene3D" id="3.40.1230.10">
    <property type="entry name" value="MTH938-like"/>
    <property type="match status" value="1"/>
</dbReference>
<dbReference type="RefSeq" id="XP_016762921.1">
    <property type="nucleotide sequence ID" value="XM_016904900.1"/>
</dbReference>
<evidence type="ECO:0000256" key="1">
    <source>
        <dbReference type="SAM" id="MobiDB-lite"/>
    </source>
</evidence>